<feature type="non-terminal residue" evidence="1">
    <location>
        <position position="1"/>
    </location>
</feature>
<gene>
    <name evidence="1" type="primary">argF</name>
    <name evidence="1" type="ORF">SPIL2461_LOCUS15611</name>
</gene>
<dbReference type="AlphaFoldDB" id="A0A812UTX9"/>
<name>A0A812UTX9_SYMPI</name>
<evidence type="ECO:0000313" key="2">
    <source>
        <dbReference type="Proteomes" id="UP000649617"/>
    </source>
</evidence>
<protein>
    <submittedName>
        <fullName evidence="1">ArgF protein</fullName>
    </submittedName>
</protein>
<dbReference type="Pfam" id="PF04724">
    <property type="entry name" value="Glyco_transf_17"/>
    <property type="match status" value="1"/>
</dbReference>
<reference evidence="1" key="1">
    <citation type="submission" date="2021-02" db="EMBL/GenBank/DDBJ databases">
        <authorList>
            <person name="Dougan E. K."/>
            <person name="Rhodes N."/>
            <person name="Thang M."/>
            <person name="Chan C."/>
        </authorList>
    </citation>
    <scope>NUCLEOTIDE SEQUENCE</scope>
</reference>
<dbReference type="EMBL" id="CAJNIZ010038846">
    <property type="protein sequence ID" value="CAE7583317.1"/>
    <property type="molecule type" value="Genomic_DNA"/>
</dbReference>
<organism evidence="1 2">
    <name type="scientific">Symbiodinium pilosum</name>
    <name type="common">Dinoflagellate</name>
    <dbReference type="NCBI Taxonomy" id="2952"/>
    <lineage>
        <taxon>Eukaryota</taxon>
        <taxon>Sar</taxon>
        <taxon>Alveolata</taxon>
        <taxon>Dinophyceae</taxon>
        <taxon>Suessiales</taxon>
        <taxon>Symbiodiniaceae</taxon>
        <taxon>Symbiodinium</taxon>
    </lineage>
</organism>
<sequence>LFQRYAQRYADFRERILYLDMDRCPRYQKRVEESRAQHAISGGNNTYRIEHAQRHCLWELLQQERPDLSDEALMIFTDLDEIPNAEVMLALKSCQPSDR</sequence>
<keyword evidence="2" id="KW-1185">Reference proteome</keyword>
<dbReference type="GO" id="GO:0016020">
    <property type="term" value="C:membrane"/>
    <property type="evidence" value="ECO:0007669"/>
    <property type="project" value="InterPro"/>
</dbReference>
<dbReference type="InterPro" id="IPR006813">
    <property type="entry name" value="Glyco_trans_17"/>
</dbReference>
<proteinExistence type="predicted"/>
<comment type="caution">
    <text evidence="1">The sequence shown here is derived from an EMBL/GenBank/DDBJ whole genome shotgun (WGS) entry which is preliminary data.</text>
</comment>
<accession>A0A812UTX9</accession>
<feature type="non-terminal residue" evidence="1">
    <location>
        <position position="99"/>
    </location>
</feature>
<dbReference type="Proteomes" id="UP000649617">
    <property type="component" value="Unassembled WGS sequence"/>
</dbReference>
<evidence type="ECO:0000313" key="1">
    <source>
        <dbReference type="EMBL" id="CAE7583317.1"/>
    </source>
</evidence>
<dbReference type="GO" id="GO:0003830">
    <property type="term" value="F:beta-1,4-mannosylglycoprotein 4-beta-N-acetylglucosaminyltransferase activity"/>
    <property type="evidence" value="ECO:0007669"/>
    <property type="project" value="InterPro"/>
</dbReference>
<dbReference type="OrthoDB" id="6474464at2759"/>